<name>A0A6A4TB05_SCOMX</name>
<dbReference type="Gene3D" id="3.40.390.10">
    <property type="entry name" value="Collagenase (Catalytic Domain)"/>
    <property type="match status" value="1"/>
</dbReference>
<evidence type="ECO:0000256" key="1">
    <source>
        <dbReference type="ARBA" id="ARBA00023157"/>
    </source>
</evidence>
<dbReference type="InterPro" id="IPR002870">
    <property type="entry name" value="Peptidase_M12B_N"/>
</dbReference>
<dbReference type="SUPFAM" id="SSF55486">
    <property type="entry name" value="Metalloproteases ('zincins'), catalytic domain"/>
    <property type="match status" value="1"/>
</dbReference>
<dbReference type="GO" id="GO:0008237">
    <property type="term" value="F:metallopeptidase activity"/>
    <property type="evidence" value="ECO:0007669"/>
    <property type="project" value="InterPro"/>
</dbReference>
<feature type="region of interest" description="Disordered" evidence="2">
    <location>
        <begin position="76"/>
        <end position="102"/>
    </location>
</feature>
<feature type="domain" description="Peptidase M12B propeptide" evidence="3">
    <location>
        <begin position="64"/>
        <end position="160"/>
    </location>
</feature>
<dbReference type="AlphaFoldDB" id="A0A6A4TB05"/>
<organism evidence="4 5">
    <name type="scientific">Scophthalmus maximus</name>
    <name type="common">Turbot</name>
    <name type="synonym">Psetta maxima</name>
    <dbReference type="NCBI Taxonomy" id="52904"/>
    <lineage>
        <taxon>Eukaryota</taxon>
        <taxon>Metazoa</taxon>
        <taxon>Chordata</taxon>
        <taxon>Craniata</taxon>
        <taxon>Vertebrata</taxon>
        <taxon>Euteleostomi</taxon>
        <taxon>Actinopterygii</taxon>
        <taxon>Neopterygii</taxon>
        <taxon>Teleostei</taxon>
        <taxon>Neoteleostei</taxon>
        <taxon>Acanthomorphata</taxon>
        <taxon>Carangaria</taxon>
        <taxon>Pleuronectiformes</taxon>
        <taxon>Pleuronectoidei</taxon>
        <taxon>Scophthalmidae</taxon>
        <taxon>Scophthalmus</taxon>
    </lineage>
</organism>
<comment type="caution">
    <text evidence="4">The sequence shown here is derived from an EMBL/GenBank/DDBJ whole genome shotgun (WGS) entry which is preliminary data.</text>
</comment>
<evidence type="ECO:0000313" key="5">
    <source>
        <dbReference type="Proteomes" id="UP000438429"/>
    </source>
</evidence>
<gene>
    <name evidence="4" type="ORF">F2P81_004994</name>
</gene>
<sequence>MQGKLCAEHSVSQRLSPSGTATRLLRSWSPLLRCTMRSGRVTRLLLLLLSAGLTVQSELETDEVVPRLLSGQEARLSPDNAVRTPRRRGRRSLDAARGGPPDPDNLVVTLPAFGRDLCLNLTRDSAFLSADFVVEERRRDQSAATRRLSKKQLCFYSGSLVNHTDSLVSIRTCGGLVNPSSLLFGLLLLDVIMLKRKCFECDVRSLELTRLHSQYSSTVSTGNNKLFLWHTEEVEEEEEEYFVTTTGLIQIGEEHLFIEPVSENDPSKSFSGLKHRLVRHRRSAKTHSGLDADHPGFCGTKQGKKKEKRSKIGEEGRGKRNAIRLHEAYTVETVVVADSDMVQYHGAEAAQRFLLTVMNMVYNMFHHQSLGVRINIRVTKLVLLHSRPEKLRVGHHGERALESFCHWQYHEFGGPRYLGTNHVPGGRDDIPPVDTAVLVTRTDFCVHKDEPCDTVGPLPLTAIPGRPGVLEALERWQNRQQLPLPVTYADLLRVGMSQSVNRSEDLLRRRSLPQV</sequence>
<dbReference type="PANTHER" id="PTHR11905:SF256">
    <property type="entry name" value="PEPTIDASE M12B DOMAIN-CONTAINING PROTEIN"/>
    <property type="match status" value="1"/>
</dbReference>
<keyword evidence="1" id="KW-1015">Disulfide bond</keyword>
<dbReference type="InterPro" id="IPR024079">
    <property type="entry name" value="MetalloPept_cat_dom_sf"/>
</dbReference>
<evidence type="ECO:0000313" key="4">
    <source>
        <dbReference type="EMBL" id="KAF0043657.1"/>
    </source>
</evidence>
<feature type="compositionally biased region" description="Basic and acidic residues" evidence="2">
    <location>
        <begin position="310"/>
        <end position="319"/>
    </location>
</feature>
<evidence type="ECO:0000259" key="3">
    <source>
        <dbReference type="Pfam" id="PF01562"/>
    </source>
</evidence>
<reference evidence="4 5" key="1">
    <citation type="submission" date="2019-06" db="EMBL/GenBank/DDBJ databases">
        <title>Draft genomes of female and male turbot (Scophthalmus maximus).</title>
        <authorList>
            <person name="Xu H."/>
            <person name="Xu X.-W."/>
            <person name="Shao C."/>
            <person name="Chen S."/>
        </authorList>
    </citation>
    <scope>NUCLEOTIDE SEQUENCE [LARGE SCALE GENOMIC DNA]</scope>
    <source>
        <strain evidence="4">Ysfricsl-2016a</strain>
        <tissue evidence="4">Blood</tissue>
    </source>
</reference>
<dbReference type="PANTHER" id="PTHR11905">
    <property type="entry name" value="ADAM A DISINTEGRIN AND METALLOPROTEASE DOMAIN"/>
    <property type="match status" value="1"/>
</dbReference>
<proteinExistence type="predicted"/>
<dbReference type="Pfam" id="PF01562">
    <property type="entry name" value="Pep_M12B_propep"/>
    <property type="match status" value="1"/>
</dbReference>
<dbReference type="EMBL" id="VEVO01000004">
    <property type="protein sequence ID" value="KAF0043657.1"/>
    <property type="molecule type" value="Genomic_DNA"/>
</dbReference>
<feature type="region of interest" description="Disordered" evidence="2">
    <location>
        <begin position="284"/>
        <end position="319"/>
    </location>
</feature>
<evidence type="ECO:0000256" key="2">
    <source>
        <dbReference type="SAM" id="MobiDB-lite"/>
    </source>
</evidence>
<dbReference type="Proteomes" id="UP000438429">
    <property type="component" value="Unassembled WGS sequence"/>
</dbReference>
<accession>A0A6A4TB05</accession>
<protein>
    <recommendedName>
        <fullName evidence="3">Peptidase M12B propeptide domain-containing protein</fullName>
    </recommendedName>
</protein>